<evidence type="ECO:0000313" key="1">
    <source>
        <dbReference type="EMBL" id="KAI3822889.1"/>
    </source>
</evidence>
<keyword evidence="2" id="KW-1185">Reference proteome</keyword>
<dbReference type="EMBL" id="CM042020">
    <property type="protein sequence ID" value="KAI3822889.1"/>
    <property type="molecule type" value="Genomic_DNA"/>
</dbReference>
<protein>
    <submittedName>
        <fullName evidence="1">Uncharacterized protein</fullName>
    </submittedName>
</protein>
<name>A0ACB9JSL5_9ASTR</name>
<organism evidence="1 2">
    <name type="scientific">Smallanthus sonchifolius</name>
    <dbReference type="NCBI Taxonomy" id="185202"/>
    <lineage>
        <taxon>Eukaryota</taxon>
        <taxon>Viridiplantae</taxon>
        <taxon>Streptophyta</taxon>
        <taxon>Embryophyta</taxon>
        <taxon>Tracheophyta</taxon>
        <taxon>Spermatophyta</taxon>
        <taxon>Magnoliopsida</taxon>
        <taxon>eudicotyledons</taxon>
        <taxon>Gunneridae</taxon>
        <taxon>Pentapetalae</taxon>
        <taxon>asterids</taxon>
        <taxon>campanulids</taxon>
        <taxon>Asterales</taxon>
        <taxon>Asteraceae</taxon>
        <taxon>Asteroideae</taxon>
        <taxon>Heliantheae alliance</taxon>
        <taxon>Millerieae</taxon>
        <taxon>Smallanthus</taxon>
    </lineage>
</organism>
<accession>A0ACB9JSL5</accession>
<reference evidence="1 2" key="2">
    <citation type="journal article" date="2022" name="Mol. Ecol. Resour.">
        <title>The genomes of chicory, endive, great burdock and yacon provide insights into Asteraceae paleo-polyploidization history and plant inulin production.</title>
        <authorList>
            <person name="Fan W."/>
            <person name="Wang S."/>
            <person name="Wang H."/>
            <person name="Wang A."/>
            <person name="Jiang F."/>
            <person name="Liu H."/>
            <person name="Zhao H."/>
            <person name="Xu D."/>
            <person name="Zhang Y."/>
        </authorList>
    </citation>
    <scope>NUCLEOTIDE SEQUENCE [LARGE SCALE GENOMIC DNA]</scope>
    <source>
        <strain evidence="2">cv. Yunnan</strain>
        <tissue evidence="1">Leaves</tissue>
    </source>
</reference>
<gene>
    <name evidence="1" type="ORF">L1987_10489</name>
</gene>
<dbReference type="Proteomes" id="UP001056120">
    <property type="component" value="Linkage Group LG03"/>
</dbReference>
<sequence>METSKTSQWRSQHRRSFFDLGDIFPEPKQTTVPAYGDSDKNLKFRGIDEHANDLETLKHILETLQFKGLLHSNLLKSLVSDQNFNIFEFHSLKSNSLQMARTKQTARKSTGGKAPRKQLATKAARKSAPATGGVKKPHRFRPGTVALREIRKYQKSTELLIRKLPFQRLVREIAQDFKTDLRFQSSAVAALQEASEAYLVGLFEDTNLCAIHAKRVTIMPKDMQLARRIRGERA</sequence>
<evidence type="ECO:0000313" key="2">
    <source>
        <dbReference type="Proteomes" id="UP001056120"/>
    </source>
</evidence>
<comment type="caution">
    <text evidence="1">The sequence shown here is derived from an EMBL/GenBank/DDBJ whole genome shotgun (WGS) entry which is preliminary data.</text>
</comment>
<proteinExistence type="predicted"/>
<reference evidence="2" key="1">
    <citation type="journal article" date="2022" name="Mol. Ecol. Resour.">
        <title>The genomes of chicory, endive, great burdock and yacon provide insights into Asteraceae palaeo-polyploidization history and plant inulin production.</title>
        <authorList>
            <person name="Fan W."/>
            <person name="Wang S."/>
            <person name="Wang H."/>
            <person name="Wang A."/>
            <person name="Jiang F."/>
            <person name="Liu H."/>
            <person name="Zhao H."/>
            <person name="Xu D."/>
            <person name="Zhang Y."/>
        </authorList>
    </citation>
    <scope>NUCLEOTIDE SEQUENCE [LARGE SCALE GENOMIC DNA]</scope>
    <source>
        <strain evidence="2">cv. Yunnan</strain>
    </source>
</reference>